<dbReference type="STRING" id="4565.A0A3B6IYH4"/>
<dbReference type="Gramene" id="TraesCLE_scaffold_043092_01G000100.1">
    <property type="protein sequence ID" value="TraesCLE_scaffold_043092_01G000100.1"/>
    <property type="gene ID" value="TraesCLE_scaffold_043092_01G000100"/>
</dbReference>
<accession>A0A3B6IYH4</accession>
<dbReference type="Gramene" id="TraesRN4B0100908900.1">
    <property type="protein sequence ID" value="TraesRN4B0100908900.1"/>
    <property type="gene ID" value="TraesRN4B0100908900"/>
</dbReference>
<keyword evidence="1" id="KW-1133">Transmembrane helix</keyword>
<dbReference type="OMA" id="CAVELHE"/>
<sequence>MVVRFLAPFSRPPTPVGRLGLHPLDVFRWSMLFGECRRFRVPEFDSDDTIRSAVELYQAGIRFKTSNSSSLHNIRFRRGVLSMPKLPVDDSTEYTLFNMVAFERLHVGTGSAIMAYVFFVDCIIQSPKDVALLTSKGIIRNSLGSEEAVAMLFHSLARDVVLDPDGALSALLRELNGYSSLPWEMWFTNLKRTYFGSPWAFMSLLAAAFLLLMTVLQTVYTMRQFYRDG</sequence>
<dbReference type="Gramene" id="TraesCS4B03G0876200.1">
    <property type="protein sequence ID" value="TraesCS4B03G0876200.1.CDS"/>
    <property type="gene ID" value="TraesCS4B03G0876200"/>
</dbReference>
<dbReference type="Gramene" id="TraesCS4B02G337100.1">
    <property type="protein sequence ID" value="TraesCS4B02G337100.1"/>
    <property type="gene ID" value="TraesCS4B02G337100"/>
</dbReference>
<dbReference type="PANTHER" id="PTHR31170:SF18">
    <property type="entry name" value="(WILD MALAYSIAN BANANA) HYPOTHETICAL PROTEIN"/>
    <property type="match status" value="1"/>
</dbReference>
<keyword evidence="1" id="KW-0812">Transmembrane</keyword>
<keyword evidence="1" id="KW-0472">Membrane</keyword>
<dbReference type="Gramene" id="TraesWEE_scaffold_061187_01G000100.1">
    <property type="protein sequence ID" value="TraesWEE_scaffold_061187_01G000100.1"/>
    <property type="gene ID" value="TraesWEE_scaffold_061187_01G000100"/>
</dbReference>
<reference evidence="2" key="2">
    <citation type="submission" date="2018-10" db="UniProtKB">
        <authorList>
            <consortium name="EnsemblPlants"/>
        </authorList>
    </citation>
    <scope>IDENTIFICATION</scope>
</reference>
<dbReference type="Gramene" id="TraesROB_scaffold_044910_01G000200.1">
    <property type="protein sequence ID" value="TraesROB_scaffold_044910_01G000200.1"/>
    <property type="gene ID" value="TraesROB_scaffold_044910_01G000200"/>
</dbReference>
<dbReference type="PANTHER" id="PTHR31170">
    <property type="entry name" value="BNAC04G53230D PROTEIN"/>
    <property type="match status" value="1"/>
</dbReference>
<organism evidence="2">
    <name type="scientific">Triticum aestivum</name>
    <name type="common">Wheat</name>
    <dbReference type="NCBI Taxonomy" id="4565"/>
    <lineage>
        <taxon>Eukaryota</taxon>
        <taxon>Viridiplantae</taxon>
        <taxon>Streptophyta</taxon>
        <taxon>Embryophyta</taxon>
        <taxon>Tracheophyta</taxon>
        <taxon>Spermatophyta</taxon>
        <taxon>Magnoliopsida</taxon>
        <taxon>Liliopsida</taxon>
        <taxon>Poales</taxon>
        <taxon>Poaceae</taxon>
        <taxon>BOP clade</taxon>
        <taxon>Pooideae</taxon>
        <taxon>Triticodae</taxon>
        <taxon>Triticeae</taxon>
        <taxon>Triticinae</taxon>
        <taxon>Triticum</taxon>
    </lineage>
</organism>
<feature type="transmembrane region" description="Helical" evidence="1">
    <location>
        <begin position="199"/>
        <end position="220"/>
    </location>
</feature>
<dbReference type="Proteomes" id="UP000019116">
    <property type="component" value="Chromosome 4B"/>
</dbReference>
<dbReference type="InterPro" id="IPR004158">
    <property type="entry name" value="DUF247_pln"/>
</dbReference>
<keyword evidence="3" id="KW-1185">Reference proteome</keyword>
<dbReference type="Pfam" id="PF03140">
    <property type="entry name" value="DUF247"/>
    <property type="match status" value="1"/>
</dbReference>
<dbReference type="AlphaFoldDB" id="A0A3B6IYH4"/>
<evidence type="ECO:0000256" key="1">
    <source>
        <dbReference type="SAM" id="Phobius"/>
    </source>
</evidence>
<evidence type="ECO:0000313" key="3">
    <source>
        <dbReference type="Proteomes" id="UP000019116"/>
    </source>
</evidence>
<dbReference type="Gramene" id="TraesCAD_scaffold_000329_01G000100.1">
    <property type="protein sequence ID" value="TraesCAD_scaffold_000329_01G000100.1"/>
    <property type="gene ID" value="TraesCAD_scaffold_000329_01G000100"/>
</dbReference>
<evidence type="ECO:0000313" key="2">
    <source>
        <dbReference type="EnsemblPlants" id="TraesCS4B02G337100.1"/>
    </source>
</evidence>
<reference evidence="2" key="1">
    <citation type="submission" date="2018-08" db="EMBL/GenBank/DDBJ databases">
        <authorList>
            <person name="Rossello M."/>
        </authorList>
    </citation>
    <scope>NUCLEOTIDE SEQUENCE [LARGE SCALE GENOMIC DNA]</scope>
    <source>
        <strain evidence="2">cv. Chinese Spring</strain>
    </source>
</reference>
<name>A0A3B6IYH4_WHEAT</name>
<proteinExistence type="predicted"/>
<dbReference type="EnsemblPlants" id="TraesCS4B02G337100.1">
    <property type="protein sequence ID" value="TraesCS4B02G337100.1"/>
    <property type="gene ID" value="TraesCS4B02G337100"/>
</dbReference>
<protein>
    <submittedName>
        <fullName evidence="2">Uncharacterized protein</fullName>
    </submittedName>
</protein>